<dbReference type="Proteomes" id="UP001296104">
    <property type="component" value="Unassembled WGS sequence"/>
</dbReference>
<reference evidence="2" key="1">
    <citation type="submission" date="2023-11" db="EMBL/GenBank/DDBJ databases">
        <authorList>
            <person name="Alioto T."/>
            <person name="Alioto T."/>
            <person name="Gomez Garrido J."/>
        </authorList>
    </citation>
    <scope>NUCLEOTIDE SEQUENCE</scope>
</reference>
<protein>
    <submittedName>
        <fullName evidence="2">Uncharacterized protein</fullName>
    </submittedName>
</protein>
<gene>
    <name evidence="2" type="ORF">LECACI_7A009577</name>
</gene>
<dbReference type="EMBL" id="CAVMBE010000116">
    <property type="protein sequence ID" value="CAK4034419.1"/>
    <property type="molecule type" value="Genomic_DNA"/>
</dbReference>
<organism evidence="2 3">
    <name type="scientific">Lecanosticta acicola</name>
    <dbReference type="NCBI Taxonomy" id="111012"/>
    <lineage>
        <taxon>Eukaryota</taxon>
        <taxon>Fungi</taxon>
        <taxon>Dikarya</taxon>
        <taxon>Ascomycota</taxon>
        <taxon>Pezizomycotina</taxon>
        <taxon>Dothideomycetes</taxon>
        <taxon>Dothideomycetidae</taxon>
        <taxon>Mycosphaerellales</taxon>
        <taxon>Mycosphaerellaceae</taxon>
        <taxon>Lecanosticta</taxon>
    </lineage>
</organism>
<accession>A0AAI9EFK5</accession>
<proteinExistence type="predicted"/>
<dbReference type="Pfam" id="PF12511">
    <property type="entry name" value="DUF3716"/>
    <property type="match status" value="1"/>
</dbReference>
<comment type="caution">
    <text evidence="2">The sequence shown here is derived from an EMBL/GenBank/DDBJ whole genome shotgun (WGS) entry which is preliminary data.</text>
</comment>
<dbReference type="AlphaFoldDB" id="A0AAI9EFK5"/>
<name>A0AAI9EFK5_9PEZI</name>
<sequence length="385" mass="43165">MSESPKRAEVLLRFGRDQTLKIRRRMESHARGIAKHMLSEPMMRRLDFSADYLQQEKLFDARKPKQSLGAAVYMTGVDQTRPCEPCATRPGVFETCVVRENVAEAVCASCIYRGCRTKCNYHSNSKHALLLSWKALWADRWFEGVERRRGHFTPDTKHAHGPVFFPGLDEGRWDTGQVKRTVRVSIDDQLPTSNLPSGPLNRKGQALTPHAHSVNDRTPLDSGESGMEPGFKDRKHKPQAPTAASHTRTQATLEAITSAALPGAVSFGDPGFRHEGCPAAPAYCQSMTATYECHVSPKAERRGRVPQGRTFASGEATPAEVRWLMRHCKCSDAETLHRAWKHRVASRKKKPLPRGSKKDKYLSRWYPQWLTRIAAMLDPVQASGG</sequence>
<dbReference type="InterPro" id="IPR022190">
    <property type="entry name" value="DUF3716"/>
</dbReference>
<evidence type="ECO:0000313" key="2">
    <source>
        <dbReference type="EMBL" id="CAK4034419.1"/>
    </source>
</evidence>
<evidence type="ECO:0000313" key="3">
    <source>
        <dbReference type="Proteomes" id="UP001296104"/>
    </source>
</evidence>
<keyword evidence="3" id="KW-1185">Reference proteome</keyword>
<evidence type="ECO:0000256" key="1">
    <source>
        <dbReference type="SAM" id="MobiDB-lite"/>
    </source>
</evidence>
<feature type="region of interest" description="Disordered" evidence="1">
    <location>
        <begin position="185"/>
        <end position="249"/>
    </location>
</feature>